<dbReference type="Gene3D" id="3.40.80.10">
    <property type="entry name" value="Peptidoglycan recognition protein-like"/>
    <property type="match status" value="1"/>
</dbReference>
<dbReference type="SMART" id="SM00701">
    <property type="entry name" value="PGRP"/>
    <property type="match status" value="1"/>
</dbReference>
<dbReference type="GO" id="GO:0009253">
    <property type="term" value="P:peptidoglycan catabolic process"/>
    <property type="evidence" value="ECO:0007669"/>
    <property type="project" value="InterPro"/>
</dbReference>
<proteinExistence type="evidence at transcript level"/>
<sequence length="183" mass="21199">MQGWRKSFQIKLCQHQQSCPKIITRKEWGALKPKARTPLSTPVKYAVIHHSDTPKCHSKMKCIERVRSIQEYHMHHNHWSDIGYNFLIGSDGNVYEGRGSDTVGAHTKFYNSQSIGICVIGNYSSSRPNWPSLIALKRLLSCLKNNKKLKNDYSLKGHRDLSPTKCPGKYLYNNITHWPHYKY</sequence>
<evidence type="ECO:0000256" key="2">
    <source>
        <dbReference type="ARBA" id="ARBA00022588"/>
    </source>
</evidence>
<dbReference type="InterPro" id="IPR015510">
    <property type="entry name" value="PGRP"/>
</dbReference>
<dbReference type="PIRSF" id="PIRSF037945">
    <property type="entry name" value="PGRPs"/>
    <property type="match status" value="1"/>
</dbReference>
<dbReference type="FunFam" id="3.40.80.10:FF:000001">
    <property type="entry name" value="Peptidoglycan recognition protein 1"/>
    <property type="match status" value="1"/>
</dbReference>
<keyword evidence="3" id="KW-0732">Signal</keyword>
<dbReference type="CDD" id="cd06583">
    <property type="entry name" value="PGRP"/>
    <property type="match status" value="1"/>
</dbReference>
<feature type="disulfide bond" evidence="7">
    <location>
        <begin position="19"/>
        <end position="142"/>
    </location>
</feature>
<reference evidence="10" key="1">
    <citation type="journal article" date="2012" name="Front. Immunol.">
        <title>Understanding the role of host hemocytes in a squid/vibrio symbiosis using transcriptomics and proteomics.</title>
        <authorList>
            <person name="Collins A.J."/>
            <person name="Schleicher T.R."/>
            <person name="Rader B.A."/>
            <person name="Nyholm S.V."/>
        </authorList>
    </citation>
    <scope>NUCLEOTIDE SEQUENCE</scope>
</reference>
<dbReference type="SUPFAM" id="SSF55846">
    <property type="entry name" value="N-acetylmuramoyl-L-alanine amidase-like"/>
    <property type="match status" value="1"/>
</dbReference>
<dbReference type="PANTHER" id="PTHR11022:SF41">
    <property type="entry name" value="PEPTIDOGLYCAN-RECOGNITION PROTEIN LC-RELATED"/>
    <property type="match status" value="1"/>
</dbReference>
<dbReference type="PANTHER" id="PTHR11022">
    <property type="entry name" value="PEPTIDOGLYCAN RECOGNITION PROTEIN"/>
    <property type="match status" value="1"/>
</dbReference>
<protein>
    <recommendedName>
        <fullName evidence="6">Peptidoglycan-recognition protein</fullName>
    </recommendedName>
</protein>
<evidence type="ECO:0000256" key="4">
    <source>
        <dbReference type="ARBA" id="ARBA00022859"/>
    </source>
</evidence>
<dbReference type="GO" id="GO:0045087">
    <property type="term" value="P:innate immune response"/>
    <property type="evidence" value="ECO:0007669"/>
    <property type="project" value="UniProtKB-KW"/>
</dbReference>
<dbReference type="InterPro" id="IPR017331">
    <property type="entry name" value="Peptidoglycan_recognition"/>
</dbReference>
<organism evidence="10">
    <name type="scientific">Euprymna scolopes</name>
    <name type="common">Hawaiian bobtail squid</name>
    <dbReference type="NCBI Taxonomy" id="6613"/>
    <lineage>
        <taxon>Eukaryota</taxon>
        <taxon>Metazoa</taxon>
        <taxon>Spiralia</taxon>
        <taxon>Lophotrochozoa</taxon>
        <taxon>Mollusca</taxon>
        <taxon>Cephalopoda</taxon>
        <taxon>Coleoidea</taxon>
        <taxon>Decapodiformes</taxon>
        <taxon>Sepiida</taxon>
        <taxon>Sepiolidae</taxon>
        <taxon>Sepiolinae</taxon>
        <taxon>Euprymna</taxon>
    </lineage>
</organism>
<dbReference type="Pfam" id="PF01510">
    <property type="entry name" value="Amidase_2"/>
    <property type="match status" value="1"/>
</dbReference>
<reference evidence="10" key="2">
    <citation type="submission" date="2014-06" db="EMBL/GenBank/DDBJ databases">
        <authorList>
            <person name="Collins A.J."/>
            <person name="Nyholm S.V."/>
        </authorList>
    </citation>
    <scope>NUCLEOTIDE SEQUENCE</scope>
</reference>
<evidence type="ECO:0000256" key="1">
    <source>
        <dbReference type="ARBA" id="ARBA00007553"/>
    </source>
</evidence>
<dbReference type="SMR" id="A0A089WX51"/>
<dbReference type="InterPro" id="IPR006619">
    <property type="entry name" value="PGRP_domain_met/bac"/>
</dbReference>
<keyword evidence="5 7" id="KW-1015">Disulfide bond</keyword>
<dbReference type="SMART" id="SM00644">
    <property type="entry name" value="Ami_2"/>
    <property type="match status" value="1"/>
</dbReference>
<comment type="similarity">
    <text evidence="1 6">Belongs to the N-acetylmuramoyl-L-alanine amidase 2 family.</text>
</comment>
<feature type="domain" description="N-acetylmuramoyl-L-alanine amidase" evidence="8">
    <location>
        <begin position="32"/>
        <end position="168"/>
    </location>
</feature>
<dbReference type="GO" id="GO:0008270">
    <property type="term" value="F:zinc ion binding"/>
    <property type="evidence" value="ECO:0007669"/>
    <property type="project" value="InterPro"/>
</dbReference>
<evidence type="ECO:0000259" key="9">
    <source>
        <dbReference type="SMART" id="SM00701"/>
    </source>
</evidence>
<evidence type="ECO:0000313" key="10">
    <source>
        <dbReference type="EMBL" id="AIR71819.1"/>
    </source>
</evidence>
<evidence type="ECO:0000256" key="6">
    <source>
        <dbReference type="PIRNR" id="PIRNR037945"/>
    </source>
</evidence>
<dbReference type="AlphaFoldDB" id="A0A089WX51"/>
<evidence type="ECO:0000256" key="7">
    <source>
        <dbReference type="PIRSR" id="PIRSR037945-1"/>
    </source>
</evidence>
<name>A0A089WX51_EUPSC</name>
<dbReference type="GO" id="GO:0042834">
    <property type="term" value="F:peptidoglycan binding"/>
    <property type="evidence" value="ECO:0007669"/>
    <property type="project" value="InterPro"/>
</dbReference>
<evidence type="ECO:0000256" key="3">
    <source>
        <dbReference type="ARBA" id="ARBA00022729"/>
    </source>
</evidence>
<feature type="disulfide bond" evidence="7">
    <location>
        <begin position="56"/>
        <end position="62"/>
    </location>
</feature>
<feature type="domain" description="Peptidoglycan recognition protein family" evidence="9">
    <location>
        <begin position="20"/>
        <end position="162"/>
    </location>
</feature>
<keyword evidence="2 6" id="KW-0399">Innate immunity</keyword>
<dbReference type="InterPro" id="IPR036505">
    <property type="entry name" value="Amidase/PGRP_sf"/>
</dbReference>
<keyword evidence="4 6" id="KW-0391">Immunity</keyword>
<dbReference type="EMBL" id="KM065999">
    <property type="protein sequence ID" value="AIR71819.1"/>
    <property type="molecule type" value="mRNA"/>
</dbReference>
<accession>A0A089WX51</accession>
<dbReference type="GO" id="GO:0008745">
    <property type="term" value="F:N-acetylmuramoyl-L-alanine amidase activity"/>
    <property type="evidence" value="ECO:0007669"/>
    <property type="project" value="InterPro"/>
</dbReference>
<dbReference type="InterPro" id="IPR002502">
    <property type="entry name" value="Amidase_domain"/>
</dbReference>
<gene>
    <name evidence="10" type="primary">PGRP5</name>
</gene>
<evidence type="ECO:0000259" key="8">
    <source>
        <dbReference type="SMART" id="SM00644"/>
    </source>
</evidence>
<evidence type="ECO:0000256" key="5">
    <source>
        <dbReference type="ARBA" id="ARBA00023157"/>
    </source>
</evidence>